<reference evidence="1 2" key="1">
    <citation type="journal article" date="2015" name="Genome Biol. Evol.">
        <title>Phylogenomic analyses indicate that early fungi evolved digesting cell walls of algal ancestors of land plants.</title>
        <authorList>
            <person name="Chang Y."/>
            <person name="Wang S."/>
            <person name="Sekimoto S."/>
            <person name="Aerts A.L."/>
            <person name="Choi C."/>
            <person name="Clum A."/>
            <person name="LaButti K.M."/>
            <person name="Lindquist E.A."/>
            <person name="Yee Ngan C."/>
            <person name="Ohm R.A."/>
            <person name="Salamov A.A."/>
            <person name="Grigoriev I.V."/>
            <person name="Spatafora J.W."/>
            <person name="Berbee M.L."/>
        </authorList>
    </citation>
    <scope>NUCLEOTIDE SEQUENCE [LARGE SCALE GENOMIC DNA]</scope>
    <source>
        <strain evidence="1 2">JEL478</strain>
    </source>
</reference>
<name>A0A139A273_GONPJ</name>
<evidence type="ECO:0000313" key="2">
    <source>
        <dbReference type="Proteomes" id="UP000070544"/>
    </source>
</evidence>
<dbReference type="Proteomes" id="UP000070544">
    <property type="component" value="Unassembled WGS sequence"/>
</dbReference>
<gene>
    <name evidence="1" type="ORF">M427DRAFT_36736</name>
</gene>
<dbReference type="AlphaFoldDB" id="A0A139A273"/>
<protein>
    <submittedName>
        <fullName evidence="1">Uncharacterized protein</fullName>
    </submittedName>
</protein>
<organism evidence="1 2">
    <name type="scientific">Gonapodya prolifera (strain JEL478)</name>
    <name type="common">Monoblepharis prolifera</name>
    <dbReference type="NCBI Taxonomy" id="1344416"/>
    <lineage>
        <taxon>Eukaryota</taxon>
        <taxon>Fungi</taxon>
        <taxon>Fungi incertae sedis</taxon>
        <taxon>Chytridiomycota</taxon>
        <taxon>Chytridiomycota incertae sedis</taxon>
        <taxon>Monoblepharidomycetes</taxon>
        <taxon>Monoblepharidales</taxon>
        <taxon>Gonapodyaceae</taxon>
        <taxon>Gonapodya</taxon>
    </lineage>
</organism>
<dbReference type="EMBL" id="KQ965816">
    <property type="protein sequence ID" value="KXS10738.1"/>
    <property type="molecule type" value="Genomic_DNA"/>
</dbReference>
<proteinExistence type="predicted"/>
<sequence length="157" mass="16417">MSPVALDAVAALLSLRYLSEKLYIAGGVPGKFVHIVGTVLSLLAVVYSAFSGESAEAWNGVSGSPMSSDADDEYGALTKVLVQFNPRTLVVDSGSSPSSSFLVDLPIPSSVSPGVRFEDDSAIQTTSSLREPEDFPPIFSHPTTRVDLIPVSAGLCV</sequence>
<keyword evidence="2" id="KW-1185">Reference proteome</keyword>
<evidence type="ECO:0000313" key="1">
    <source>
        <dbReference type="EMBL" id="KXS10738.1"/>
    </source>
</evidence>
<accession>A0A139A273</accession>